<dbReference type="Pfam" id="PF04542">
    <property type="entry name" value="Sigma70_r2"/>
    <property type="match status" value="1"/>
</dbReference>
<evidence type="ECO:0000259" key="5">
    <source>
        <dbReference type="Pfam" id="PF04542"/>
    </source>
</evidence>
<organism evidence="7 8">
    <name type="scientific">Tenggerimyces flavus</name>
    <dbReference type="NCBI Taxonomy" id="1708749"/>
    <lineage>
        <taxon>Bacteria</taxon>
        <taxon>Bacillati</taxon>
        <taxon>Actinomycetota</taxon>
        <taxon>Actinomycetes</taxon>
        <taxon>Propionibacteriales</taxon>
        <taxon>Nocardioidaceae</taxon>
        <taxon>Tenggerimyces</taxon>
    </lineage>
</organism>
<dbReference type="Pfam" id="PF08281">
    <property type="entry name" value="Sigma70_r4_2"/>
    <property type="match status" value="1"/>
</dbReference>
<keyword evidence="3" id="KW-0731">Sigma factor</keyword>
<feature type="domain" description="RNA polymerase sigma factor 70 region 4 type 2" evidence="6">
    <location>
        <begin position="119"/>
        <end position="171"/>
    </location>
</feature>
<dbReference type="SUPFAM" id="SSF88659">
    <property type="entry name" value="Sigma3 and sigma4 domains of RNA polymerase sigma factors"/>
    <property type="match status" value="1"/>
</dbReference>
<keyword evidence="4" id="KW-0804">Transcription</keyword>
<dbReference type="NCBIfam" id="TIGR02937">
    <property type="entry name" value="sigma70-ECF"/>
    <property type="match status" value="1"/>
</dbReference>
<dbReference type="Gene3D" id="1.10.1740.10">
    <property type="match status" value="1"/>
</dbReference>
<dbReference type="InterPro" id="IPR007627">
    <property type="entry name" value="RNA_pol_sigma70_r2"/>
</dbReference>
<evidence type="ECO:0000313" key="7">
    <source>
        <dbReference type="EMBL" id="MFC3763332.1"/>
    </source>
</evidence>
<dbReference type="PANTHER" id="PTHR43133:SF25">
    <property type="entry name" value="RNA POLYMERASE SIGMA FACTOR RFAY-RELATED"/>
    <property type="match status" value="1"/>
</dbReference>
<dbReference type="Gene3D" id="1.10.10.10">
    <property type="entry name" value="Winged helix-like DNA-binding domain superfamily/Winged helix DNA-binding domain"/>
    <property type="match status" value="1"/>
</dbReference>
<dbReference type="InterPro" id="IPR013325">
    <property type="entry name" value="RNA_pol_sigma_r2"/>
</dbReference>
<evidence type="ECO:0000256" key="3">
    <source>
        <dbReference type="ARBA" id="ARBA00023082"/>
    </source>
</evidence>
<dbReference type="InterPro" id="IPR014284">
    <property type="entry name" value="RNA_pol_sigma-70_dom"/>
</dbReference>
<keyword evidence="2" id="KW-0805">Transcription regulation</keyword>
<dbReference type="InterPro" id="IPR013324">
    <property type="entry name" value="RNA_pol_sigma_r3/r4-like"/>
</dbReference>
<evidence type="ECO:0000256" key="1">
    <source>
        <dbReference type="ARBA" id="ARBA00010641"/>
    </source>
</evidence>
<feature type="domain" description="RNA polymerase sigma-70 region 2" evidence="5">
    <location>
        <begin position="18"/>
        <end position="84"/>
    </location>
</feature>
<comment type="caution">
    <text evidence="7">The sequence shown here is derived from an EMBL/GenBank/DDBJ whole genome shotgun (WGS) entry which is preliminary data.</text>
</comment>
<sequence length="188" mass="20798">MAGKLTAISHDREAFRAFYRTHVEAVQRFIARRVDDPYLAADLTADVFLAAISSAATYRGSGAGELAWLYGVARNVVATDRRRRYLERSAVGRIAGRRLLEPDDLVRLEERIDAEARSRELYAAMDALVEGERAVLELVALDGLSVAEAARALGIRPVAARVRLHRARKQLRDQLTPFVAANPSLTEA</sequence>
<dbReference type="RefSeq" id="WP_307782379.1">
    <property type="nucleotide sequence ID" value="NZ_JAFBCM010000001.1"/>
</dbReference>
<comment type="similarity">
    <text evidence="1">Belongs to the sigma-70 factor family. ECF subfamily.</text>
</comment>
<evidence type="ECO:0000256" key="4">
    <source>
        <dbReference type="ARBA" id="ARBA00023163"/>
    </source>
</evidence>
<protein>
    <submittedName>
        <fullName evidence="7">RNA polymerase sigma factor</fullName>
    </submittedName>
</protein>
<dbReference type="Proteomes" id="UP001595699">
    <property type="component" value="Unassembled WGS sequence"/>
</dbReference>
<keyword evidence="8" id="KW-1185">Reference proteome</keyword>
<dbReference type="PANTHER" id="PTHR43133">
    <property type="entry name" value="RNA POLYMERASE ECF-TYPE SIGMA FACTO"/>
    <property type="match status" value="1"/>
</dbReference>
<reference evidence="8" key="1">
    <citation type="journal article" date="2019" name="Int. J. Syst. Evol. Microbiol.">
        <title>The Global Catalogue of Microorganisms (GCM) 10K type strain sequencing project: providing services to taxonomists for standard genome sequencing and annotation.</title>
        <authorList>
            <consortium name="The Broad Institute Genomics Platform"/>
            <consortium name="The Broad Institute Genome Sequencing Center for Infectious Disease"/>
            <person name="Wu L."/>
            <person name="Ma J."/>
        </authorList>
    </citation>
    <scope>NUCLEOTIDE SEQUENCE [LARGE SCALE GENOMIC DNA]</scope>
    <source>
        <strain evidence="8">CGMCC 4.7241</strain>
    </source>
</reference>
<evidence type="ECO:0000256" key="2">
    <source>
        <dbReference type="ARBA" id="ARBA00023015"/>
    </source>
</evidence>
<dbReference type="SUPFAM" id="SSF88946">
    <property type="entry name" value="Sigma2 domain of RNA polymerase sigma factors"/>
    <property type="match status" value="1"/>
</dbReference>
<dbReference type="InterPro" id="IPR013249">
    <property type="entry name" value="RNA_pol_sigma70_r4_t2"/>
</dbReference>
<dbReference type="CDD" id="cd06171">
    <property type="entry name" value="Sigma70_r4"/>
    <property type="match status" value="1"/>
</dbReference>
<dbReference type="EMBL" id="JBHRZH010000018">
    <property type="protein sequence ID" value="MFC3763332.1"/>
    <property type="molecule type" value="Genomic_DNA"/>
</dbReference>
<proteinExistence type="inferred from homology"/>
<evidence type="ECO:0000313" key="8">
    <source>
        <dbReference type="Proteomes" id="UP001595699"/>
    </source>
</evidence>
<evidence type="ECO:0000259" key="6">
    <source>
        <dbReference type="Pfam" id="PF08281"/>
    </source>
</evidence>
<gene>
    <name evidence="7" type="ORF">ACFOUW_21015</name>
</gene>
<accession>A0ABV7YFF7</accession>
<name>A0ABV7YFF7_9ACTN</name>
<dbReference type="InterPro" id="IPR039425">
    <property type="entry name" value="RNA_pol_sigma-70-like"/>
</dbReference>
<dbReference type="InterPro" id="IPR036388">
    <property type="entry name" value="WH-like_DNA-bd_sf"/>
</dbReference>